<evidence type="ECO:0000256" key="4">
    <source>
        <dbReference type="ARBA" id="ARBA00022964"/>
    </source>
</evidence>
<accession>A0A168JJN4</accession>
<reference evidence="8 9" key="1">
    <citation type="journal article" date="2016" name="Genome Biol. Evol.">
        <title>Divergent and convergent evolution of fungal pathogenicity.</title>
        <authorList>
            <person name="Shang Y."/>
            <person name="Xiao G."/>
            <person name="Zheng P."/>
            <person name="Cen K."/>
            <person name="Zhan S."/>
            <person name="Wang C."/>
        </authorList>
    </citation>
    <scope>NUCLEOTIDE SEQUENCE [LARGE SCALE GENOMIC DNA]</scope>
    <source>
        <strain evidence="8 9">RCEF 1005</strain>
    </source>
</reference>
<keyword evidence="3" id="KW-0479">Metal-binding</keyword>
<dbReference type="Gene3D" id="3.60.130.10">
    <property type="entry name" value="Clavaminate synthase-like"/>
    <property type="match status" value="1"/>
</dbReference>
<gene>
    <name evidence="8" type="ORF">LEL_00076</name>
</gene>
<dbReference type="GO" id="GO:0005737">
    <property type="term" value="C:cytoplasm"/>
    <property type="evidence" value="ECO:0007669"/>
    <property type="project" value="TreeGrafter"/>
</dbReference>
<dbReference type="InterPro" id="IPR042098">
    <property type="entry name" value="TauD-like_sf"/>
</dbReference>
<evidence type="ECO:0000256" key="3">
    <source>
        <dbReference type="ARBA" id="ARBA00022723"/>
    </source>
</evidence>
<comment type="caution">
    <text evidence="8">The sequence shown here is derived from an EMBL/GenBank/DDBJ whole genome shotgun (WGS) entry which is preliminary data.</text>
</comment>
<dbReference type="STRING" id="1081108.A0A168JJN4"/>
<dbReference type="EMBL" id="AZHF01000001">
    <property type="protein sequence ID" value="OAA80531.1"/>
    <property type="molecule type" value="Genomic_DNA"/>
</dbReference>
<dbReference type="GO" id="GO:0046872">
    <property type="term" value="F:metal ion binding"/>
    <property type="evidence" value="ECO:0007669"/>
    <property type="project" value="UniProtKB-KW"/>
</dbReference>
<dbReference type="AlphaFoldDB" id="A0A168JJN4"/>
<comment type="similarity">
    <text evidence="2">Belongs to the TfdA dioxygenase family.</text>
</comment>
<dbReference type="Proteomes" id="UP000076881">
    <property type="component" value="Unassembled WGS sequence"/>
</dbReference>
<evidence type="ECO:0000256" key="5">
    <source>
        <dbReference type="ARBA" id="ARBA00023002"/>
    </source>
</evidence>
<sequence>MATFTFIAKGWVPGSALSLRPWTGRVAVAAAYDVRSKSVVETLNNYYGTNETTFRNFVNTTVAHNSTKTEPRSQRQYKSRIPTSYDKAAEAGLKGYPAAKYPHYLPTWDPNQKYPPLKPFDHHDRGRDADPSFLELISKDVSVKHLSPTIGTEISGVQLSRLSAAGGKDQLARYVSERKVVAFRDQDFCLPAYLRRGFPEVHLVHRAAGDRSSSVYFEAHTTSVAWHSDVTYVAQPPGIALIYLLEKPETGGDTLFADTVQAYRRLSPAMQERLHGLTATHSAVEQANASKVRGGILRREPIVSTHPIEIVGFKKKESAMLRKFLQDHIATGADFHARMKWEDHSVIVWDNRNTAHTAIVDWEDGQRRHVARLTSLGEKPYESPYAAS</sequence>
<dbReference type="InterPro" id="IPR003819">
    <property type="entry name" value="TauD/TfdA-like"/>
</dbReference>
<evidence type="ECO:0000313" key="8">
    <source>
        <dbReference type="EMBL" id="OAA80531.1"/>
    </source>
</evidence>
<dbReference type="OrthoDB" id="10257314at2759"/>
<keyword evidence="4 8" id="KW-0223">Dioxygenase</keyword>
<organism evidence="8 9">
    <name type="scientific">Akanthomyces lecanii RCEF 1005</name>
    <dbReference type="NCBI Taxonomy" id="1081108"/>
    <lineage>
        <taxon>Eukaryota</taxon>
        <taxon>Fungi</taxon>
        <taxon>Dikarya</taxon>
        <taxon>Ascomycota</taxon>
        <taxon>Pezizomycotina</taxon>
        <taxon>Sordariomycetes</taxon>
        <taxon>Hypocreomycetidae</taxon>
        <taxon>Hypocreales</taxon>
        <taxon>Cordycipitaceae</taxon>
        <taxon>Akanthomyces</taxon>
        <taxon>Cordyceps confragosa</taxon>
    </lineage>
</organism>
<evidence type="ECO:0000256" key="1">
    <source>
        <dbReference type="ARBA" id="ARBA00001954"/>
    </source>
</evidence>
<dbReference type="SUPFAM" id="SSF51197">
    <property type="entry name" value="Clavaminate synthase-like"/>
    <property type="match status" value="1"/>
</dbReference>
<dbReference type="Pfam" id="PF02668">
    <property type="entry name" value="TauD"/>
    <property type="match status" value="1"/>
</dbReference>
<keyword evidence="5" id="KW-0560">Oxidoreductase</keyword>
<evidence type="ECO:0000256" key="2">
    <source>
        <dbReference type="ARBA" id="ARBA00005896"/>
    </source>
</evidence>
<dbReference type="InterPro" id="IPR051323">
    <property type="entry name" value="AtsK-like"/>
</dbReference>
<dbReference type="PANTHER" id="PTHR30468:SF1">
    <property type="entry name" value="ALPHA-KETOGLUTARATE-DEPENDENT SULFONATE DIOXYGENASE"/>
    <property type="match status" value="1"/>
</dbReference>
<dbReference type="PANTHER" id="PTHR30468">
    <property type="entry name" value="ALPHA-KETOGLUTARATE-DEPENDENT SULFONATE DIOXYGENASE"/>
    <property type="match status" value="1"/>
</dbReference>
<proteinExistence type="inferred from homology"/>
<evidence type="ECO:0000256" key="6">
    <source>
        <dbReference type="ARBA" id="ARBA00023004"/>
    </source>
</evidence>
<keyword evidence="9" id="KW-1185">Reference proteome</keyword>
<keyword evidence="6" id="KW-0408">Iron</keyword>
<protein>
    <submittedName>
        <fullName evidence="8">Alpha-ketoglutarate-dependent taurine dioxygenase</fullName>
    </submittedName>
</protein>
<name>A0A168JJN4_CORDF</name>
<evidence type="ECO:0000259" key="7">
    <source>
        <dbReference type="Pfam" id="PF02668"/>
    </source>
</evidence>
<feature type="domain" description="TauD/TfdA-like" evidence="7">
    <location>
        <begin position="143"/>
        <end position="374"/>
    </location>
</feature>
<dbReference type="GO" id="GO:0016706">
    <property type="term" value="F:2-oxoglutarate-dependent dioxygenase activity"/>
    <property type="evidence" value="ECO:0007669"/>
    <property type="project" value="TreeGrafter"/>
</dbReference>
<evidence type="ECO:0000313" key="9">
    <source>
        <dbReference type="Proteomes" id="UP000076881"/>
    </source>
</evidence>
<comment type="cofactor">
    <cofactor evidence="1">
        <name>Fe(2+)</name>
        <dbReference type="ChEBI" id="CHEBI:29033"/>
    </cofactor>
</comment>